<reference evidence="2" key="1">
    <citation type="submission" date="2020-08" db="EMBL/GenBank/DDBJ databases">
        <title>Multicomponent nature underlies the extraordinary mechanical properties of spider dragline silk.</title>
        <authorList>
            <person name="Kono N."/>
            <person name="Nakamura H."/>
            <person name="Mori M."/>
            <person name="Yoshida Y."/>
            <person name="Ohtoshi R."/>
            <person name="Malay A.D."/>
            <person name="Moran D.A.P."/>
            <person name="Tomita M."/>
            <person name="Numata K."/>
            <person name="Arakawa K."/>
        </authorList>
    </citation>
    <scope>NUCLEOTIDE SEQUENCE</scope>
</reference>
<dbReference type="EMBL" id="BMAV01004268">
    <property type="protein sequence ID" value="GFY44499.1"/>
    <property type="molecule type" value="Genomic_DNA"/>
</dbReference>
<accession>A0A8X6X068</accession>
<gene>
    <name evidence="2" type="ORF">TNIN_333411</name>
</gene>
<dbReference type="Proteomes" id="UP000886998">
    <property type="component" value="Unassembled WGS sequence"/>
</dbReference>
<comment type="caution">
    <text evidence="2">The sequence shown here is derived from an EMBL/GenBank/DDBJ whole genome shotgun (WGS) entry which is preliminary data.</text>
</comment>
<protein>
    <submittedName>
        <fullName evidence="2">Uncharacterized protein</fullName>
    </submittedName>
</protein>
<dbReference type="AlphaFoldDB" id="A0A8X6X068"/>
<evidence type="ECO:0000313" key="2">
    <source>
        <dbReference type="EMBL" id="GFY44499.1"/>
    </source>
</evidence>
<name>A0A8X6X068_9ARAC</name>
<proteinExistence type="predicted"/>
<keyword evidence="3" id="KW-1185">Reference proteome</keyword>
<feature type="compositionally biased region" description="Basic and acidic residues" evidence="1">
    <location>
        <begin position="184"/>
        <end position="196"/>
    </location>
</feature>
<organism evidence="2 3">
    <name type="scientific">Trichonephila inaurata madagascariensis</name>
    <dbReference type="NCBI Taxonomy" id="2747483"/>
    <lineage>
        <taxon>Eukaryota</taxon>
        <taxon>Metazoa</taxon>
        <taxon>Ecdysozoa</taxon>
        <taxon>Arthropoda</taxon>
        <taxon>Chelicerata</taxon>
        <taxon>Arachnida</taxon>
        <taxon>Araneae</taxon>
        <taxon>Araneomorphae</taxon>
        <taxon>Entelegynae</taxon>
        <taxon>Araneoidea</taxon>
        <taxon>Nephilidae</taxon>
        <taxon>Trichonephila</taxon>
        <taxon>Trichonephila inaurata</taxon>
    </lineage>
</organism>
<sequence>MENPLLGEIGRDTTLQNAQAQDGLLGAVTILFEDVMGVGNQNSDQSGTDARNRRNTRNQLDLRNFFLSKTCVEPYCVINRYETEPESRLIKRTINQSNATNGKNSKRSLIPTASYASLLARDLDSRKRVKNYIDSINEMGPESIKAEMIHEHAIVPTDSYHNLPNTLEELPSLKNKVNENIPNSEKRKQIEEKRFT</sequence>
<evidence type="ECO:0000313" key="3">
    <source>
        <dbReference type="Proteomes" id="UP000886998"/>
    </source>
</evidence>
<feature type="region of interest" description="Disordered" evidence="1">
    <location>
        <begin position="176"/>
        <end position="196"/>
    </location>
</feature>
<evidence type="ECO:0000256" key="1">
    <source>
        <dbReference type="SAM" id="MobiDB-lite"/>
    </source>
</evidence>